<proteinExistence type="predicted"/>
<dbReference type="RefSeq" id="XP_009846274.1">
    <property type="nucleotide sequence ID" value="XM_009847972.1"/>
</dbReference>
<dbReference type="VEuPathDB" id="FungiDB:H257_18840"/>
<dbReference type="AlphaFoldDB" id="W4F9R7"/>
<dbReference type="GeneID" id="20820836"/>
<feature type="non-terminal residue" evidence="1">
    <location>
        <position position="1"/>
    </location>
</feature>
<accession>W4F9R7</accession>
<feature type="non-terminal residue" evidence="1">
    <location>
        <position position="201"/>
    </location>
</feature>
<reference evidence="1" key="1">
    <citation type="submission" date="2013-12" db="EMBL/GenBank/DDBJ databases">
        <title>The Genome Sequence of Aphanomyces astaci APO3.</title>
        <authorList>
            <consortium name="The Broad Institute Genomics Platform"/>
            <person name="Russ C."/>
            <person name="Tyler B."/>
            <person name="van West P."/>
            <person name="Dieguez-Uribeondo J."/>
            <person name="Young S.K."/>
            <person name="Zeng Q."/>
            <person name="Gargeya S."/>
            <person name="Fitzgerald M."/>
            <person name="Abouelleil A."/>
            <person name="Alvarado L."/>
            <person name="Chapman S.B."/>
            <person name="Gainer-Dewar J."/>
            <person name="Goldberg J."/>
            <person name="Griggs A."/>
            <person name="Gujja S."/>
            <person name="Hansen M."/>
            <person name="Howarth C."/>
            <person name="Imamovic A."/>
            <person name="Ireland A."/>
            <person name="Larimer J."/>
            <person name="McCowan C."/>
            <person name="Murphy C."/>
            <person name="Pearson M."/>
            <person name="Poon T.W."/>
            <person name="Priest M."/>
            <person name="Roberts A."/>
            <person name="Saif S."/>
            <person name="Shea T."/>
            <person name="Sykes S."/>
            <person name="Wortman J."/>
            <person name="Nusbaum C."/>
            <person name="Birren B."/>
        </authorList>
    </citation>
    <scope>NUCLEOTIDE SEQUENCE [LARGE SCALE GENOMIC DNA]</scope>
    <source>
        <strain evidence="1">APO3</strain>
    </source>
</reference>
<evidence type="ECO:0000313" key="1">
    <source>
        <dbReference type="EMBL" id="ETV64240.1"/>
    </source>
</evidence>
<name>W4F9R7_APHAT</name>
<dbReference type="OrthoDB" id="4383808at2759"/>
<organism evidence="1">
    <name type="scientific">Aphanomyces astaci</name>
    <name type="common">Crayfish plague agent</name>
    <dbReference type="NCBI Taxonomy" id="112090"/>
    <lineage>
        <taxon>Eukaryota</taxon>
        <taxon>Sar</taxon>
        <taxon>Stramenopiles</taxon>
        <taxon>Oomycota</taxon>
        <taxon>Saprolegniomycetes</taxon>
        <taxon>Saprolegniales</taxon>
        <taxon>Verrucalvaceae</taxon>
        <taxon>Aphanomyces</taxon>
    </lineage>
</organism>
<protein>
    <submittedName>
        <fullName evidence="1">Uncharacterized protein</fullName>
    </submittedName>
</protein>
<dbReference type="EMBL" id="KI913351">
    <property type="protein sequence ID" value="ETV64240.1"/>
    <property type="molecule type" value="Genomic_DNA"/>
</dbReference>
<sequence>DRLTHVQPLFTWNLSPLRSFKFSLKYLLLPPRSALEAYIRQVSCYTVLSGFRLPWPPSCCQDVLTPFVVSDERPLRHLNPAFGSSRIASSAYQKWPTSVGTFECPQWMKAKKRPRSFAPMLRFDDRFARQNRCEPPPEFPLASPYPSIVHHLSGPRLNALTQIHPNTSGSVDDAPKLSPTFTFITRAGFYTQTLAQNLDSL</sequence>
<gene>
    <name evidence="1" type="ORF">H257_18840</name>
</gene>